<feature type="transmembrane region" description="Helical" evidence="2">
    <location>
        <begin position="29"/>
        <end position="51"/>
    </location>
</feature>
<dbReference type="EMBL" id="CP119934">
    <property type="protein sequence ID" value="WFD01602.1"/>
    <property type="molecule type" value="Genomic_DNA"/>
</dbReference>
<keyword evidence="2" id="KW-1133">Transmembrane helix</keyword>
<dbReference type="GO" id="GO:0005739">
    <property type="term" value="C:mitochondrion"/>
    <property type="evidence" value="ECO:0007669"/>
    <property type="project" value="TreeGrafter"/>
</dbReference>
<accession>A0AAF0E111</accession>
<dbReference type="PANTHER" id="PTHR28112">
    <property type="entry name" value="SRP-INDEPENDENT TARGETING PROTEIN 3"/>
    <property type="match status" value="1"/>
</dbReference>
<reference evidence="3" key="1">
    <citation type="submission" date="2023-03" db="EMBL/GenBank/DDBJ databases">
        <title>Mating type loci evolution in Malassezia.</title>
        <authorList>
            <person name="Coelho M.A."/>
        </authorList>
    </citation>
    <scope>NUCLEOTIDE SEQUENCE</scope>
    <source>
        <strain evidence="3">CBS 7876</strain>
    </source>
</reference>
<gene>
    <name evidence="3" type="primary">PHO88</name>
    <name evidence="3" type="ORF">MOBT1_000274</name>
</gene>
<feature type="region of interest" description="Disordered" evidence="1">
    <location>
        <begin position="152"/>
        <end position="172"/>
    </location>
</feature>
<evidence type="ECO:0000256" key="1">
    <source>
        <dbReference type="SAM" id="MobiDB-lite"/>
    </source>
</evidence>
<keyword evidence="2" id="KW-0472">Membrane</keyword>
<dbReference type="InterPro" id="IPR012098">
    <property type="entry name" value="SND3_fun"/>
</dbReference>
<feature type="transmembrane region" description="Helical" evidence="2">
    <location>
        <begin position="86"/>
        <end position="106"/>
    </location>
</feature>
<dbReference type="GO" id="GO:0045047">
    <property type="term" value="P:protein targeting to ER"/>
    <property type="evidence" value="ECO:0007669"/>
    <property type="project" value="InterPro"/>
</dbReference>
<dbReference type="Proteomes" id="UP001214603">
    <property type="component" value="Chromosome 1"/>
</dbReference>
<name>A0AAF0E111_9BASI</name>
<dbReference type="Pfam" id="PF10032">
    <property type="entry name" value="Pho88"/>
    <property type="match status" value="1"/>
</dbReference>
<dbReference type="PANTHER" id="PTHR28112:SF1">
    <property type="entry name" value="SRP-INDEPENDENT TARGETING PROTEIN 3"/>
    <property type="match status" value="1"/>
</dbReference>
<sequence>MNAAVTNMAVMFGVMQLVKRIPFDDQPEYVMYARVGYLAAQLACLAVYYFCSIQIKKKNDLTVLKYPGELVTTTNRDYDLAEVSKSVRGILMGVAFVALMHFYFGYTNPYNALESNMAKIWIWGVPATGDLKRPFKPAPGLFGSLAENGPQSEKAAVKEAETPVSAIQAKKE</sequence>
<dbReference type="AlphaFoldDB" id="A0AAF0E111"/>
<protein>
    <submittedName>
        <fullName evidence="3">Phosphate transporter (Pho88)</fullName>
    </submittedName>
</protein>
<evidence type="ECO:0000313" key="3">
    <source>
        <dbReference type="EMBL" id="WFD01602.1"/>
    </source>
</evidence>
<evidence type="ECO:0000313" key="4">
    <source>
        <dbReference type="Proteomes" id="UP001214603"/>
    </source>
</evidence>
<proteinExistence type="predicted"/>
<keyword evidence="2" id="KW-0812">Transmembrane</keyword>
<evidence type="ECO:0000256" key="2">
    <source>
        <dbReference type="SAM" id="Phobius"/>
    </source>
</evidence>
<dbReference type="GO" id="GO:0005783">
    <property type="term" value="C:endoplasmic reticulum"/>
    <property type="evidence" value="ECO:0007669"/>
    <property type="project" value="InterPro"/>
</dbReference>
<keyword evidence="4" id="KW-1185">Reference proteome</keyword>
<organism evidence="3 4">
    <name type="scientific">Malassezia obtusa</name>
    <dbReference type="NCBI Taxonomy" id="76774"/>
    <lineage>
        <taxon>Eukaryota</taxon>
        <taxon>Fungi</taxon>
        <taxon>Dikarya</taxon>
        <taxon>Basidiomycota</taxon>
        <taxon>Ustilaginomycotina</taxon>
        <taxon>Malasseziomycetes</taxon>
        <taxon>Malasseziales</taxon>
        <taxon>Malasseziaceae</taxon>
        <taxon>Malassezia</taxon>
    </lineage>
</organism>